<dbReference type="InterPro" id="IPR008928">
    <property type="entry name" value="6-hairpin_glycosidase_sf"/>
</dbReference>
<reference evidence="5 6" key="1">
    <citation type="submission" date="2023-12" db="EMBL/GenBank/DDBJ databases">
        <title>Description of an unclassified Opitutus bacterium of Verrucomicrobiota.</title>
        <authorList>
            <person name="Zhang D.-F."/>
        </authorList>
    </citation>
    <scope>NUCLEOTIDE SEQUENCE [LARGE SCALE GENOMIC DNA]</scope>
    <source>
        <strain evidence="5 6">WL0086</strain>
    </source>
</reference>
<evidence type="ECO:0000313" key="6">
    <source>
        <dbReference type="Proteomes" id="UP000738431"/>
    </source>
</evidence>
<feature type="domain" description="Glycosyl hydrolase family 95 catalytic" evidence="4">
    <location>
        <begin position="310"/>
        <end position="723"/>
    </location>
</feature>
<accession>A0ABZ1CAF7</accession>
<dbReference type="GO" id="GO:0016787">
    <property type="term" value="F:hydrolase activity"/>
    <property type="evidence" value="ECO:0007669"/>
    <property type="project" value="UniProtKB-KW"/>
</dbReference>
<feature type="domain" description="Alpha fucosidase A-like C-terminal" evidence="3">
    <location>
        <begin position="725"/>
        <end position="784"/>
    </location>
</feature>
<dbReference type="Pfam" id="PF14498">
    <property type="entry name" value="Glyco_hyd_65N_2"/>
    <property type="match status" value="1"/>
</dbReference>
<evidence type="ECO:0000313" key="5">
    <source>
        <dbReference type="EMBL" id="WRQ88282.1"/>
    </source>
</evidence>
<sequence>MFSRLTSRAVLILALSAAFTLRATPPAESHVVVLDAPATAFFESTPLGNGRLGAALFGDPTSERIVLNENGMWSGSPQEADRPGAAAVLPEIRRLLLAGDNAAAEALVNEHFTCAGEGSGKGVGANVPYGCYQTLGDLRLTFTGPDAAAPTTTYRRELDLATATARLTYTQADITYTREAFVSAPDEAFVLRLTASRPGALSFDATLARPERVTLAAVGHDGLRMDGQLNDGHDGTTGVRYTGRLLARTRGGHTTTVDVDGTPTLRITGADEVELLFTAATDIQTFAGRGVTDATESADADLAGATTRAYAELRQRHVADYQHFFNRVTLQLGAPDSAAATRPTPERLQAFHAGAADPSLAALYFNFGRYLLISSSRPGGLPANLQGIWADKIQTAWNGDWHTNINVQMNYWPAESTNLSELHQPLFALIGSLVEPGTKTAQTYYGARGWVSFLLSNPWGFTSPGESASWGSTVSCSAWLCQHLWDHYLYTADRSFLEHVYPILRGSALFYLDMLIEHPETGWLVTAPSNSPENAFLLPDGTKAHVCLGPTADMQLLRYLFAATADAAAVLDRDADLQAELRTARDRLAPTRLGPDGRVMEWLEPYPEADPQHRHVAHLWGLYPGDEITPDATPDLAAGARRTLDVRGDGSTGWSLAYKMGMWARLGDGDRAHTLLVNALKPANATTNRKQWSGGTYANLFDAHPPFQIDGNFGGTAAIAEMLLQSSADTLTLLPALPSAWAEGAVSGLRARGGFEVDLTWADGQLTAARITSLKGHPAVVRLGDRAIPLHLAPGESIDLPL</sequence>
<dbReference type="InterPro" id="IPR049053">
    <property type="entry name" value="AFCA-like_C"/>
</dbReference>
<dbReference type="InterPro" id="IPR012341">
    <property type="entry name" value="6hp_glycosidase-like_sf"/>
</dbReference>
<evidence type="ECO:0000256" key="1">
    <source>
        <dbReference type="SAM" id="SignalP"/>
    </source>
</evidence>
<gene>
    <name evidence="5" type="ORF">K1X11_002620</name>
</gene>
<dbReference type="Gene3D" id="1.50.10.10">
    <property type="match status" value="1"/>
</dbReference>
<dbReference type="RefSeq" id="WP_221032404.1">
    <property type="nucleotide sequence ID" value="NZ_CP139781.1"/>
</dbReference>
<dbReference type="Pfam" id="PF21307">
    <property type="entry name" value="Glyco_hydro_95_C"/>
    <property type="match status" value="1"/>
</dbReference>
<organism evidence="5 6">
    <name type="scientific">Actomonas aquatica</name>
    <dbReference type="NCBI Taxonomy" id="2866162"/>
    <lineage>
        <taxon>Bacteria</taxon>
        <taxon>Pseudomonadati</taxon>
        <taxon>Verrucomicrobiota</taxon>
        <taxon>Opitutia</taxon>
        <taxon>Opitutales</taxon>
        <taxon>Opitutaceae</taxon>
        <taxon>Actomonas</taxon>
    </lineage>
</organism>
<dbReference type="InterPro" id="IPR016518">
    <property type="entry name" value="Alpha-L-fucosidase"/>
</dbReference>
<name>A0ABZ1CAF7_9BACT</name>
<keyword evidence="5" id="KW-0378">Hydrolase</keyword>
<proteinExistence type="predicted"/>
<feature type="signal peptide" evidence="1">
    <location>
        <begin position="1"/>
        <end position="23"/>
    </location>
</feature>
<feature type="domain" description="Glycosyl hydrolase family 95 N-terminal" evidence="2">
    <location>
        <begin position="34"/>
        <end position="283"/>
    </location>
</feature>
<dbReference type="PIRSF" id="PIRSF007663">
    <property type="entry name" value="UCP007663"/>
    <property type="match status" value="1"/>
</dbReference>
<protein>
    <submittedName>
        <fullName evidence="5">Glycoside hydrolase family 95 protein</fullName>
    </submittedName>
</protein>
<dbReference type="EMBL" id="CP139781">
    <property type="protein sequence ID" value="WRQ88282.1"/>
    <property type="molecule type" value="Genomic_DNA"/>
</dbReference>
<evidence type="ECO:0000259" key="2">
    <source>
        <dbReference type="Pfam" id="PF14498"/>
    </source>
</evidence>
<dbReference type="Pfam" id="PF22124">
    <property type="entry name" value="Glyco_hydro_95_cat"/>
    <property type="match status" value="1"/>
</dbReference>
<feature type="chain" id="PRO_5047431742" evidence="1">
    <location>
        <begin position="24"/>
        <end position="802"/>
    </location>
</feature>
<evidence type="ECO:0000259" key="3">
    <source>
        <dbReference type="Pfam" id="PF21307"/>
    </source>
</evidence>
<dbReference type="PANTHER" id="PTHR31084">
    <property type="entry name" value="ALPHA-L-FUCOSIDASE 2"/>
    <property type="match status" value="1"/>
</dbReference>
<dbReference type="InterPro" id="IPR054363">
    <property type="entry name" value="GH95_cat"/>
</dbReference>
<dbReference type="InterPro" id="IPR027414">
    <property type="entry name" value="GH95_N_dom"/>
</dbReference>
<dbReference type="Proteomes" id="UP000738431">
    <property type="component" value="Chromosome"/>
</dbReference>
<evidence type="ECO:0000259" key="4">
    <source>
        <dbReference type="Pfam" id="PF22124"/>
    </source>
</evidence>
<dbReference type="SUPFAM" id="SSF48208">
    <property type="entry name" value="Six-hairpin glycosidases"/>
    <property type="match status" value="1"/>
</dbReference>
<keyword evidence="6" id="KW-1185">Reference proteome</keyword>
<keyword evidence="1" id="KW-0732">Signal</keyword>
<dbReference type="PANTHER" id="PTHR31084:SF0">
    <property type="entry name" value="ALPHA-L-FUCOSIDASE 2"/>
    <property type="match status" value="1"/>
</dbReference>